<dbReference type="STRING" id="380248.SAMN05216251_13335"/>
<sequence length="80" mass="9087">MASRGRHDGTDASTLNRQAPARPVKPKPKKKRRQLTDEEAARLVADWNGGRGAKQKELATRYDIALATVERIIKRHRERS</sequence>
<dbReference type="SUPFAM" id="SSF46689">
    <property type="entry name" value="Homeodomain-like"/>
    <property type="match status" value="1"/>
</dbReference>
<organism evidence="2 3">
    <name type="scientific">Actinacidiphila alni</name>
    <dbReference type="NCBI Taxonomy" id="380248"/>
    <lineage>
        <taxon>Bacteria</taxon>
        <taxon>Bacillati</taxon>
        <taxon>Actinomycetota</taxon>
        <taxon>Actinomycetes</taxon>
        <taxon>Kitasatosporales</taxon>
        <taxon>Streptomycetaceae</taxon>
        <taxon>Actinacidiphila</taxon>
    </lineage>
</organism>
<protein>
    <submittedName>
        <fullName evidence="2">Uncharacterized protein</fullName>
    </submittedName>
</protein>
<evidence type="ECO:0000313" key="3">
    <source>
        <dbReference type="Proteomes" id="UP000199323"/>
    </source>
</evidence>
<evidence type="ECO:0000313" key="2">
    <source>
        <dbReference type="EMBL" id="SFF87060.1"/>
    </source>
</evidence>
<reference evidence="2 3" key="1">
    <citation type="submission" date="2016-10" db="EMBL/GenBank/DDBJ databases">
        <authorList>
            <person name="de Groot N.N."/>
        </authorList>
    </citation>
    <scope>NUCLEOTIDE SEQUENCE [LARGE SCALE GENOMIC DNA]</scope>
    <source>
        <strain evidence="2 3">CGMCC 4.3510</strain>
    </source>
</reference>
<feature type="compositionally biased region" description="Basic and acidic residues" evidence="1">
    <location>
        <begin position="1"/>
        <end position="10"/>
    </location>
</feature>
<feature type="compositionally biased region" description="Basic residues" evidence="1">
    <location>
        <begin position="24"/>
        <end position="33"/>
    </location>
</feature>
<name>A0A1I2M849_9ACTN</name>
<gene>
    <name evidence="2" type="ORF">SAMN05216251_13335</name>
</gene>
<accession>A0A1I2M849</accession>
<dbReference type="InterPro" id="IPR009057">
    <property type="entry name" value="Homeodomain-like_sf"/>
</dbReference>
<proteinExistence type="predicted"/>
<keyword evidence="3" id="KW-1185">Reference proteome</keyword>
<feature type="region of interest" description="Disordered" evidence="1">
    <location>
        <begin position="1"/>
        <end position="38"/>
    </location>
</feature>
<dbReference type="EMBL" id="FONG01000033">
    <property type="protein sequence ID" value="SFF87060.1"/>
    <property type="molecule type" value="Genomic_DNA"/>
</dbReference>
<dbReference type="AlphaFoldDB" id="A0A1I2M849"/>
<dbReference type="Gene3D" id="1.10.10.60">
    <property type="entry name" value="Homeodomain-like"/>
    <property type="match status" value="1"/>
</dbReference>
<dbReference type="Proteomes" id="UP000199323">
    <property type="component" value="Unassembled WGS sequence"/>
</dbReference>
<evidence type="ECO:0000256" key="1">
    <source>
        <dbReference type="SAM" id="MobiDB-lite"/>
    </source>
</evidence>